<proteinExistence type="predicted"/>
<dbReference type="NCBIfam" id="TIGR03918">
    <property type="entry name" value="GTP_HydF"/>
    <property type="match status" value="1"/>
</dbReference>
<evidence type="ECO:0000259" key="4">
    <source>
        <dbReference type="Pfam" id="PF18133"/>
    </source>
</evidence>
<dbReference type="CDD" id="cd00880">
    <property type="entry name" value="Era_like"/>
    <property type="match status" value="1"/>
</dbReference>
<dbReference type="RefSeq" id="WP_216457900.1">
    <property type="nucleotide sequence ID" value="NZ_JAHLQL010000007.1"/>
</dbReference>
<dbReference type="EMBL" id="JAHLQL010000007">
    <property type="protein sequence ID" value="MBU5593223.1"/>
    <property type="molecule type" value="Genomic_DNA"/>
</dbReference>
<feature type="domain" description="Hydrogen maturase F tetramerization" evidence="4">
    <location>
        <begin position="276"/>
        <end position="392"/>
    </location>
</feature>
<sequence length="397" mass="44655">MNGTPNSNRVHITFLGKTNSGKSSLMNAIIGQNISIVSPFEGTTTDPVTKAMELIPLGPVLFTDTAGLEDNSPLGQVRIEKTFKTMLSTDFVIYVMDAKDRDYGLYEKTLEKINKHNIPHMVVVNKIDSVKEDKLSEIKSHIKDAIFVSSKNIDSILNLKNKLIENLNKQKDEDTILGNLLPYNSKVIMVIPIDSEAPKGRLILPQVQLLRDCLDHGIKSYVVRDTELESALLDIKDVDLVVTDSQAFKKVDEIVPKHIPLTSFSILFANHKGDIKTFIEGTKHIKNLDENSKILVSESCTHNYSHEDIGRVKIPKMLNKLLNKELNYEFKMAADFPEDVEKYDLIIHCGACMVNKKAMNSKIILCKEKNIPITNYGIILAYLTGILDRSTEIFLQK</sequence>
<accession>A0ABS6F4N2</accession>
<dbReference type="InterPro" id="IPR041606">
    <property type="entry name" value="HydF_dimer"/>
</dbReference>
<feature type="domain" description="Hydrogen maturase F dimerization" evidence="3">
    <location>
        <begin position="176"/>
        <end position="273"/>
    </location>
</feature>
<dbReference type="Pfam" id="PF18128">
    <property type="entry name" value="HydF_dimer"/>
    <property type="match status" value="1"/>
</dbReference>
<keyword evidence="6" id="KW-1185">Reference proteome</keyword>
<dbReference type="InterPro" id="IPR040644">
    <property type="entry name" value="HydF_tetramer"/>
</dbReference>
<gene>
    <name evidence="5" type="primary">hydF</name>
    <name evidence="5" type="ORF">KQI89_15850</name>
</gene>
<evidence type="ECO:0000313" key="5">
    <source>
        <dbReference type="EMBL" id="MBU5593223.1"/>
    </source>
</evidence>
<evidence type="ECO:0000259" key="3">
    <source>
        <dbReference type="Pfam" id="PF18128"/>
    </source>
</evidence>
<reference evidence="5 6" key="1">
    <citation type="submission" date="2021-06" db="EMBL/GenBank/DDBJ databases">
        <authorList>
            <person name="Sun Q."/>
            <person name="Li D."/>
        </authorList>
    </citation>
    <scope>NUCLEOTIDE SEQUENCE [LARGE SCALE GENOMIC DNA]</scope>
    <source>
        <strain evidence="5 6">MSJ-4</strain>
    </source>
</reference>
<dbReference type="PANTHER" id="PTHR42714:SF6">
    <property type="entry name" value="TRANSLATION INITIATION FACTOR IF-2"/>
    <property type="match status" value="1"/>
</dbReference>
<evidence type="ECO:0000256" key="1">
    <source>
        <dbReference type="ARBA" id="ARBA00022741"/>
    </source>
</evidence>
<dbReference type="NCBIfam" id="TIGR00231">
    <property type="entry name" value="small_GTP"/>
    <property type="match status" value="1"/>
</dbReference>
<keyword evidence="1" id="KW-0547">Nucleotide-binding</keyword>
<comment type="caution">
    <text evidence="5">The sequence shown here is derived from an EMBL/GenBank/DDBJ whole genome shotgun (WGS) entry which is preliminary data.</text>
</comment>
<dbReference type="PANTHER" id="PTHR42714">
    <property type="entry name" value="TRNA MODIFICATION GTPASE GTPBP3"/>
    <property type="match status" value="1"/>
</dbReference>
<dbReference type="Proteomes" id="UP000736583">
    <property type="component" value="Unassembled WGS sequence"/>
</dbReference>
<dbReference type="Pfam" id="PF01926">
    <property type="entry name" value="MMR_HSR1"/>
    <property type="match status" value="1"/>
</dbReference>
<evidence type="ECO:0000313" key="6">
    <source>
        <dbReference type="Proteomes" id="UP000736583"/>
    </source>
</evidence>
<dbReference type="InterPro" id="IPR005225">
    <property type="entry name" value="Small_GTP-bd"/>
</dbReference>
<dbReference type="InterPro" id="IPR006073">
    <property type="entry name" value="GTP-bd"/>
</dbReference>
<dbReference type="InterPro" id="IPR023873">
    <property type="entry name" value="FeFe-hyd_GTPase_HydF"/>
</dbReference>
<organism evidence="5 6">
    <name type="scientific">Clostridium simiarum</name>
    <dbReference type="NCBI Taxonomy" id="2841506"/>
    <lineage>
        <taxon>Bacteria</taxon>
        <taxon>Bacillati</taxon>
        <taxon>Bacillota</taxon>
        <taxon>Clostridia</taxon>
        <taxon>Eubacteriales</taxon>
        <taxon>Clostridiaceae</taxon>
        <taxon>Clostridium</taxon>
    </lineage>
</organism>
<protein>
    <submittedName>
        <fullName evidence="5">[FeFe] hydrogenase H-cluster maturation GTPase HydF</fullName>
    </submittedName>
</protein>
<name>A0ABS6F4N2_9CLOT</name>
<feature type="domain" description="G" evidence="2">
    <location>
        <begin position="12"/>
        <end position="126"/>
    </location>
</feature>
<evidence type="ECO:0000259" key="2">
    <source>
        <dbReference type="Pfam" id="PF01926"/>
    </source>
</evidence>
<dbReference type="Pfam" id="PF18133">
    <property type="entry name" value="HydF_tetramer"/>
    <property type="match status" value="1"/>
</dbReference>